<protein>
    <recommendedName>
        <fullName evidence="9">Glutamine--tRNA ligase</fullName>
        <ecNumber evidence="9">6.1.1.18</ecNumber>
    </recommendedName>
    <alternativeName>
        <fullName evidence="9">Glutaminyl-tRNA synthetase</fullName>
        <shortName evidence="9">GlnRS</shortName>
    </alternativeName>
</protein>
<dbReference type="SUPFAM" id="SSF52374">
    <property type="entry name" value="Nucleotidylyl transferase"/>
    <property type="match status" value="1"/>
</dbReference>
<keyword evidence="6 9" id="KW-0648">Protein biosynthesis</keyword>
<dbReference type="GO" id="GO:0016874">
    <property type="term" value="F:ligase activity"/>
    <property type="evidence" value="ECO:0007669"/>
    <property type="project" value="UniProtKB-KW"/>
</dbReference>
<feature type="binding site" evidence="9">
    <location>
        <begin position="33"/>
        <end position="35"/>
    </location>
    <ligand>
        <name>ATP</name>
        <dbReference type="ChEBI" id="CHEBI:30616"/>
    </ligand>
</feature>
<dbReference type="InterPro" id="IPR011035">
    <property type="entry name" value="Ribosomal_bL25/Gln-tRNA_synth"/>
</dbReference>
<evidence type="ECO:0000256" key="6">
    <source>
        <dbReference type="ARBA" id="ARBA00022917"/>
    </source>
</evidence>
<feature type="short sequence motif" description="'KMSKS' region" evidence="9">
    <location>
        <begin position="266"/>
        <end position="270"/>
    </location>
</feature>
<dbReference type="InterPro" id="IPR014729">
    <property type="entry name" value="Rossmann-like_a/b/a_fold"/>
</dbReference>
<dbReference type="InterPro" id="IPR004514">
    <property type="entry name" value="Gln-tRNA-synth"/>
</dbReference>
<dbReference type="PANTHER" id="PTHR43097:SF5">
    <property type="entry name" value="GLUTAMATE--TRNA LIGASE"/>
    <property type="match status" value="1"/>
</dbReference>
<evidence type="ECO:0000256" key="7">
    <source>
        <dbReference type="ARBA" id="ARBA00023146"/>
    </source>
</evidence>
<keyword evidence="15" id="KW-1185">Reference proteome</keyword>
<keyword evidence="4 9" id="KW-0547">Nucleotide-binding</keyword>
<evidence type="ECO:0000313" key="15">
    <source>
        <dbReference type="Proteomes" id="UP001595710"/>
    </source>
</evidence>
<feature type="binding site" evidence="9">
    <location>
        <position position="65"/>
    </location>
    <ligand>
        <name>L-glutamine</name>
        <dbReference type="ChEBI" id="CHEBI:58359"/>
    </ligand>
</feature>
<organism evidence="14 15">
    <name type="scientific">Reinekea marina</name>
    <dbReference type="NCBI Taxonomy" id="1310421"/>
    <lineage>
        <taxon>Bacteria</taxon>
        <taxon>Pseudomonadati</taxon>
        <taxon>Pseudomonadota</taxon>
        <taxon>Gammaproteobacteria</taxon>
        <taxon>Oceanospirillales</taxon>
        <taxon>Saccharospirillaceae</taxon>
        <taxon>Reinekea</taxon>
    </lineage>
</organism>
<evidence type="ECO:0000256" key="9">
    <source>
        <dbReference type="HAMAP-Rule" id="MF_00126"/>
    </source>
</evidence>
<gene>
    <name evidence="9" type="primary">glnS</name>
    <name evidence="14" type="ORF">ACFOND_13730</name>
</gene>
<dbReference type="InterPro" id="IPR020061">
    <property type="entry name" value="Glu_tRNA_lig_a-bdl"/>
</dbReference>
<dbReference type="NCBIfam" id="NF011291">
    <property type="entry name" value="PRK14703.1"/>
    <property type="match status" value="1"/>
</dbReference>
<comment type="caution">
    <text evidence="14">The sequence shown here is derived from an EMBL/GenBank/DDBJ whole genome shotgun (WGS) entry which is preliminary data.</text>
</comment>
<dbReference type="Pfam" id="PF20974">
    <property type="entry name" value="tRNA-synt_1c_C2"/>
    <property type="match status" value="1"/>
</dbReference>
<proteinExistence type="inferred from homology"/>
<dbReference type="NCBIfam" id="TIGR00440">
    <property type="entry name" value="glnS"/>
    <property type="match status" value="1"/>
</dbReference>
<keyword evidence="3 9" id="KW-0436">Ligase</keyword>
<keyword evidence="2 9" id="KW-0963">Cytoplasm</keyword>
<dbReference type="InterPro" id="IPR049437">
    <property type="entry name" value="tRNA-synt_1c_C2"/>
</dbReference>
<name>A0ABV7WXV2_9GAMM</name>
<evidence type="ECO:0000256" key="1">
    <source>
        <dbReference type="ARBA" id="ARBA00005594"/>
    </source>
</evidence>
<comment type="similarity">
    <text evidence="1 9 10">Belongs to the class-I aminoacyl-tRNA synthetase family.</text>
</comment>
<evidence type="ECO:0000256" key="8">
    <source>
        <dbReference type="ARBA" id="ARBA00048270"/>
    </source>
</evidence>
<sequence length="557" mass="62884">MSETTASNFLRTILEKDLKEGKHDAIVTRFPPEPNGYLHIGHAKAICINFGLAQDFQGQTNLRFDDTNPEKEEQAYIDAIKEDIEWMGFEWAGKVKFTSDYFDTLYDWAVHLIKNGDAYVCDLSAEQIREYRGSLTEPGKNSPYRDRSVDENLALFEKMKAGEFDEGACSLRAKIDMASPNVNMRDPIIYRIRKVTHHQTGDKWKIYPAYDFAHGQGDALEGVTHSLCSLEFEDHRPLYEWYLAHLPVPSKPRQIEFARMNVNYTVTSKRKLKKLVDEGVVAGWDDPRMPTISGMRRRGFTPASIVSFVNATGISRAVGTTVDLGMLDAAVRDDLNEHAPRAMAVLKPLKVVLTNLPEDFEQVVTQPAHPQKPDMGERKIPLTREIYIDQGDFNEDSTLSKKKFKRLVPGDYVRLRGGFIIKADDYVKDEAGNVIEIKATAVEGSIGNNVEGVKPRGVIQWVSVKHGVKATVRSYDRLFSHPTPDKGDSEFMDHINPTSLEVIEGCIVEPSLANVAPESVFQFEREGYFVADRYDSKPGALVFNKTIGLRDTWERSV</sequence>
<dbReference type="CDD" id="cd00807">
    <property type="entry name" value="GlnRS_core"/>
    <property type="match status" value="1"/>
</dbReference>
<evidence type="ECO:0000256" key="2">
    <source>
        <dbReference type="ARBA" id="ARBA00022490"/>
    </source>
</evidence>
<reference evidence="15" key="1">
    <citation type="journal article" date="2019" name="Int. J. Syst. Evol. Microbiol.">
        <title>The Global Catalogue of Microorganisms (GCM) 10K type strain sequencing project: providing services to taxonomists for standard genome sequencing and annotation.</title>
        <authorList>
            <consortium name="The Broad Institute Genomics Platform"/>
            <consortium name="The Broad Institute Genome Sequencing Center for Infectious Disease"/>
            <person name="Wu L."/>
            <person name="Ma J."/>
        </authorList>
    </citation>
    <scope>NUCLEOTIDE SEQUENCE [LARGE SCALE GENOMIC DNA]</scope>
    <source>
        <strain evidence="15">CECT 8288</strain>
    </source>
</reference>
<dbReference type="InterPro" id="IPR001412">
    <property type="entry name" value="aa-tRNA-synth_I_CS"/>
</dbReference>
<dbReference type="InterPro" id="IPR022861">
    <property type="entry name" value="Gln_tRNA_ligase_bac"/>
</dbReference>
<dbReference type="InterPro" id="IPR050132">
    <property type="entry name" value="Gln/Glu-tRNA_Ligase"/>
</dbReference>
<evidence type="ECO:0000256" key="5">
    <source>
        <dbReference type="ARBA" id="ARBA00022840"/>
    </source>
</evidence>
<feature type="binding site" evidence="9">
    <location>
        <position position="210"/>
    </location>
    <ligand>
        <name>L-glutamine</name>
        <dbReference type="ChEBI" id="CHEBI:58359"/>
    </ligand>
</feature>
<dbReference type="RefSeq" id="WP_290280511.1">
    <property type="nucleotide sequence ID" value="NZ_JAUFQI010000001.1"/>
</dbReference>
<evidence type="ECO:0000259" key="11">
    <source>
        <dbReference type="Pfam" id="PF00749"/>
    </source>
</evidence>
<dbReference type="InterPro" id="IPR000924">
    <property type="entry name" value="Glu/Gln-tRNA-synth"/>
</dbReference>
<feature type="domain" description="Glutamyl/glutaminyl-tRNA synthetase class Ib anti-codon binding" evidence="12">
    <location>
        <begin position="339"/>
        <end position="440"/>
    </location>
</feature>
<comment type="caution">
    <text evidence="9">Lacks conserved residue(s) required for the propagation of feature annotation.</text>
</comment>
<evidence type="ECO:0000259" key="13">
    <source>
        <dbReference type="Pfam" id="PF20974"/>
    </source>
</evidence>
<evidence type="ECO:0000256" key="4">
    <source>
        <dbReference type="ARBA" id="ARBA00022741"/>
    </source>
</evidence>
<dbReference type="Gene3D" id="1.10.1160.10">
    <property type="entry name" value="Glutamyl-trna Synthetase, Domain 2"/>
    <property type="match status" value="1"/>
</dbReference>
<feature type="binding site" evidence="9">
    <location>
        <begin position="39"/>
        <end position="45"/>
    </location>
    <ligand>
        <name>ATP</name>
        <dbReference type="ChEBI" id="CHEBI:30616"/>
    </ligand>
</feature>
<dbReference type="PROSITE" id="PS00178">
    <property type="entry name" value="AA_TRNA_LIGASE_I"/>
    <property type="match status" value="1"/>
</dbReference>
<keyword evidence="7 9" id="KW-0030">Aminoacyl-tRNA synthetase</keyword>
<dbReference type="HAMAP" id="MF_00126">
    <property type="entry name" value="Gln_tRNA_synth"/>
    <property type="match status" value="1"/>
</dbReference>
<dbReference type="SUPFAM" id="SSF50715">
    <property type="entry name" value="Ribosomal protein L25-like"/>
    <property type="match status" value="1"/>
</dbReference>
<dbReference type="Pfam" id="PF00749">
    <property type="entry name" value="tRNA-synt_1c"/>
    <property type="match status" value="1"/>
</dbReference>
<keyword evidence="5 9" id="KW-0067">ATP-binding</keyword>
<dbReference type="EMBL" id="JBHRYN010000015">
    <property type="protein sequence ID" value="MFC3702700.1"/>
    <property type="molecule type" value="Genomic_DNA"/>
</dbReference>
<feature type="domain" description="Glutamyl/glutaminyl-tRNA synthetase class Ib catalytic" evidence="11">
    <location>
        <begin position="26"/>
        <end position="336"/>
    </location>
</feature>
<comment type="subcellular location">
    <subcellularLocation>
        <location evidence="9">Cytoplasm</location>
    </subcellularLocation>
</comment>
<dbReference type="EC" id="6.1.1.18" evidence="9"/>
<dbReference type="Gene3D" id="2.40.240.10">
    <property type="entry name" value="Ribosomal Protein L25, Chain P"/>
    <property type="match status" value="2"/>
</dbReference>
<dbReference type="PRINTS" id="PR00987">
    <property type="entry name" value="TRNASYNTHGLU"/>
</dbReference>
<dbReference type="Gene3D" id="3.40.50.620">
    <property type="entry name" value="HUPs"/>
    <property type="match status" value="1"/>
</dbReference>
<dbReference type="PANTHER" id="PTHR43097">
    <property type="entry name" value="GLUTAMINE-TRNA LIGASE"/>
    <property type="match status" value="1"/>
</dbReference>
<evidence type="ECO:0000313" key="14">
    <source>
        <dbReference type="EMBL" id="MFC3702700.1"/>
    </source>
</evidence>
<dbReference type="Pfam" id="PF03950">
    <property type="entry name" value="tRNA-synt_1c_C"/>
    <property type="match status" value="1"/>
</dbReference>
<dbReference type="Gene3D" id="3.90.800.10">
    <property type="entry name" value="Glutamyl-tRNA Synthetase, Domain 3"/>
    <property type="match status" value="1"/>
</dbReference>
<comment type="subunit">
    <text evidence="9">Monomer.</text>
</comment>
<feature type="domain" description="tRNA synthetases class I (E and Q) anti-codon binding" evidence="13">
    <location>
        <begin position="458"/>
        <end position="532"/>
    </location>
</feature>
<comment type="catalytic activity">
    <reaction evidence="8 9">
        <text>tRNA(Gln) + L-glutamine + ATP = L-glutaminyl-tRNA(Gln) + AMP + diphosphate</text>
        <dbReference type="Rhea" id="RHEA:20121"/>
        <dbReference type="Rhea" id="RHEA-COMP:9662"/>
        <dbReference type="Rhea" id="RHEA-COMP:9681"/>
        <dbReference type="ChEBI" id="CHEBI:30616"/>
        <dbReference type="ChEBI" id="CHEBI:33019"/>
        <dbReference type="ChEBI" id="CHEBI:58359"/>
        <dbReference type="ChEBI" id="CHEBI:78442"/>
        <dbReference type="ChEBI" id="CHEBI:78521"/>
        <dbReference type="ChEBI" id="CHEBI:456215"/>
        <dbReference type="EC" id="6.1.1.18"/>
    </reaction>
</comment>
<feature type="short sequence motif" description="'HIGH' region" evidence="9">
    <location>
        <begin position="32"/>
        <end position="42"/>
    </location>
</feature>
<dbReference type="Proteomes" id="UP001595710">
    <property type="component" value="Unassembled WGS sequence"/>
</dbReference>
<evidence type="ECO:0000259" key="12">
    <source>
        <dbReference type="Pfam" id="PF03950"/>
    </source>
</evidence>
<evidence type="ECO:0000256" key="10">
    <source>
        <dbReference type="RuleBase" id="RU363037"/>
    </source>
</evidence>
<evidence type="ECO:0000256" key="3">
    <source>
        <dbReference type="ARBA" id="ARBA00022598"/>
    </source>
</evidence>
<dbReference type="InterPro" id="IPR020058">
    <property type="entry name" value="Glu/Gln-tRNA-synth_Ib_cat-dom"/>
</dbReference>
<dbReference type="InterPro" id="IPR020059">
    <property type="entry name" value="Glu/Gln-tRNA-synth_Ib_codon-bd"/>
</dbReference>
<accession>A0ABV7WXV2</accession>
<dbReference type="InterPro" id="IPR020056">
    <property type="entry name" value="Rbsml_bL25/Gln-tRNA_synth_N"/>
</dbReference>